<name>A0A3E4F3A4_9FIRM</name>
<evidence type="ECO:0000313" key="2">
    <source>
        <dbReference type="EMBL" id="RGK45917.1"/>
    </source>
</evidence>
<reference evidence="4 5" key="1">
    <citation type="submission" date="2018-08" db="EMBL/GenBank/DDBJ databases">
        <title>A genome reference for cultivated species of the human gut microbiota.</title>
        <authorList>
            <person name="Zou Y."/>
            <person name="Xue W."/>
            <person name="Luo G."/>
        </authorList>
    </citation>
    <scope>NUCLEOTIDE SEQUENCE [LARGE SCALE GENOMIC DNA]</scope>
    <source>
        <strain evidence="3 6">AF21-25</strain>
        <strain evidence="2 5">TF11-11</strain>
        <strain evidence="1 4">TM09-19AC</strain>
    </source>
</reference>
<proteinExistence type="predicted"/>
<dbReference type="Proteomes" id="UP000285981">
    <property type="component" value="Unassembled WGS sequence"/>
</dbReference>
<evidence type="ECO:0000313" key="5">
    <source>
        <dbReference type="Proteomes" id="UP000261208"/>
    </source>
</evidence>
<accession>A0A3E4F3A4</accession>
<dbReference type="EMBL" id="QSOI01000014">
    <property type="protein sequence ID" value="RGI83391.1"/>
    <property type="molecule type" value="Genomic_DNA"/>
</dbReference>
<evidence type="ECO:0000313" key="1">
    <source>
        <dbReference type="EMBL" id="RGI83391.1"/>
    </source>
</evidence>
<comment type="caution">
    <text evidence="1">The sequence shown here is derived from an EMBL/GenBank/DDBJ whole genome shotgun (WGS) entry which is preliminary data.</text>
</comment>
<dbReference type="AlphaFoldDB" id="A0A3E4F3A4"/>
<evidence type="ECO:0000313" key="4">
    <source>
        <dbReference type="Proteomes" id="UP000260664"/>
    </source>
</evidence>
<protein>
    <submittedName>
        <fullName evidence="1">Uncharacterized protein</fullName>
    </submittedName>
</protein>
<dbReference type="Proteomes" id="UP000260664">
    <property type="component" value="Unassembled WGS sequence"/>
</dbReference>
<sequence length="79" mass="9368">MHELVLLLTDYAGNIPSMYRILLTMYEFSAYGFTDRSVFCSIARNIPMNLFKQEGMKLTLKNTEHLIYQITRAPYVRWK</sequence>
<gene>
    <name evidence="3" type="ORF">DWX78_01040</name>
    <name evidence="2" type="ORF">DXD10_12745</name>
    <name evidence="1" type="ORF">DXD84_11190</name>
</gene>
<dbReference type="EMBL" id="QSQQ01000018">
    <property type="protein sequence ID" value="RGK45917.1"/>
    <property type="molecule type" value="Genomic_DNA"/>
</dbReference>
<dbReference type="EMBL" id="QRVU01000003">
    <property type="protein sequence ID" value="RGS73585.1"/>
    <property type="molecule type" value="Genomic_DNA"/>
</dbReference>
<dbReference type="Proteomes" id="UP000261208">
    <property type="component" value="Unassembled WGS sequence"/>
</dbReference>
<evidence type="ECO:0000313" key="6">
    <source>
        <dbReference type="Proteomes" id="UP000285981"/>
    </source>
</evidence>
<organism evidence="1 4">
    <name type="scientific">Dorea formicigenerans</name>
    <dbReference type="NCBI Taxonomy" id="39486"/>
    <lineage>
        <taxon>Bacteria</taxon>
        <taxon>Bacillati</taxon>
        <taxon>Bacillota</taxon>
        <taxon>Clostridia</taxon>
        <taxon>Lachnospirales</taxon>
        <taxon>Lachnospiraceae</taxon>
        <taxon>Dorea</taxon>
    </lineage>
</organism>
<evidence type="ECO:0000313" key="3">
    <source>
        <dbReference type="EMBL" id="RGS73585.1"/>
    </source>
</evidence>